<sequence>MKIVFATGNPHKLKEIKEIAGDTDIEFVLPAEGFNPVENGSTFEENSFIKAKEAARVSGMMSLADDSGLCVEALDGGPGIYSARYAETPQKRIDKLLNTLTPFKDRRAKFVCAMTLVDSEGNKIFSATGECHGEIAKKQSGTGGFGYDPVFIVENSGKTMAELSENEKNLISHRGRALREVLKYLSSL</sequence>
<dbReference type="SUPFAM" id="SSF52972">
    <property type="entry name" value="ITPase-like"/>
    <property type="match status" value="1"/>
</dbReference>
<accession>A0A9D9DNM2</accession>
<dbReference type="GO" id="GO:0036222">
    <property type="term" value="F:XTP diphosphatase activity"/>
    <property type="evidence" value="ECO:0007669"/>
    <property type="project" value="UniProtKB-UniRule"/>
</dbReference>
<dbReference type="Proteomes" id="UP000823632">
    <property type="component" value="Unassembled WGS sequence"/>
</dbReference>
<feature type="binding site" evidence="10">
    <location>
        <position position="67"/>
    </location>
    <ligand>
        <name>substrate</name>
    </ligand>
</feature>
<dbReference type="GO" id="GO:0005829">
    <property type="term" value="C:cytosol"/>
    <property type="evidence" value="ECO:0007669"/>
    <property type="project" value="TreeGrafter"/>
</dbReference>
<comment type="function">
    <text evidence="10">Pyrophosphatase that catalyzes the hydrolysis of nucleoside triphosphates to their monophosphate derivatives, with a high preference for the non-canonical purine nucleotides XTP (xanthosine triphosphate), dITP (deoxyinosine triphosphate) and ITP. Seems to function as a house-cleaning enzyme that removes non-canonical purine nucleotides from the nucleotide pool, thus preventing their incorporation into DNA/RNA and avoiding chromosomal lesions.</text>
</comment>
<name>A0A9D9DNM2_9BACT</name>
<keyword evidence="3 10" id="KW-0479">Metal-binding</keyword>
<dbReference type="FunFam" id="3.90.950.10:FF:000001">
    <property type="entry name" value="dITP/XTP pyrophosphatase"/>
    <property type="match status" value="1"/>
</dbReference>
<dbReference type="InterPro" id="IPR029001">
    <property type="entry name" value="ITPase-like_fam"/>
</dbReference>
<dbReference type="EMBL" id="JADIND010000097">
    <property type="protein sequence ID" value="MBO8430661.1"/>
    <property type="molecule type" value="Genomic_DNA"/>
</dbReference>
<reference evidence="12" key="2">
    <citation type="journal article" date="2021" name="PeerJ">
        <title>Extensive microbial diversity within the chicken gut microbiome revealed by metagenomics and culture.</title>
        <authorList>
            <person name="Gilroy R."/>
            <person name="Ravi A."/>
            <person name="Getino M."/>
            <person name="Pursley I."/>
            <person name="Horton D.L."/>
            <person name="Alikhan N.F."/>
            <person name="Baker D."/>
            <person name="Gharbi K."/>
            <person name="Hall N."/>
            <person name="Watson M."/>
            <person name="Adriaenssens E.M."/>
            <person name="Foster-Nyarko E."/>
            <person name="Jarju S."/>
            <person name="Secka A."/>
            <person name="Antonio M."/>
            <person name="Oren A."/>
            <person name="Chaudhuri R.R."/>
            <person name="La Ragione R."/>
            <person name="Hildebrand F."/>
            <person name="Pallen M.J."/>
        </authorList>
    </citation>
    <scope>NUCLEOTIDE SEQUENCE</scope>
    <source>
        <strain evidence="12">10192</strain>
    </source>
</reference>
<comment type="catalytic activity">
    <reaction evidence="9 10">
        <text>XTP + H2O = XMP + diphosphate + H(+)</text>
        <dbReference type="Rhea" id="RHEA:28610"/>
        <dbReference type="ChEBI" id="CHEBI:15377"/>
        <dbReference type="ChEBI" id="CHEBI:15378"/>
        <dbReference type="ChEBI" id="CHEBI:33019"/>
        <dbReference type="ChEBI" id="CHEBI:57464"/>
        <dbReference type="ChEBI" id="CHEBI:61314"/>
        <dbReference type="EC" id="3.6.1.66"/>
    </reaction>
</comment>
<organism evidence="12 13">
    <name type="scientific">Candidatus Scatousia excrementipullorum</name>
    <dbReference type="NCBI Taxonomy" id="2840936"/>
    <lineage>
        <taxon>Bacteria</taxon>
        <taxon>Candidatus Scatousia</taxon>
    </lineage>
</organism>
<evidence type="ECO:0000256" key="10">
    <source>
        <dbReference type="HAMAP-Rule" id="MF_01405"/>
    </source>
</evidence>
<keyword evidence="4 10" id="KW-0547">Nucleotide-binding</keyword>
<evidence type="ECO:0000256" key="8">
    <source>
        <dbReference type="ARBA" id="ARBA00051875"/>
    </source>
</evidence>
<feature type="binding site" evidence="10">
    <location>
        <begin position="7"/>
        <end position="12"/>
    </location>
    <ligand>
        <name>substrate</name>
    </ligand>
</feature>
<dbReference type="GO" id="GO:0009117">
    <property type="term" value="P:nucleotide metabolic process"/>
    <property type="evidence" value="ECO:0007669"/>
    <property type="project" value="UniProtKB-KW"/>
</dbReference>
<evidence type="ECO:0000313" key="13">
    <source>
        <dbReference type="Proteomes" id="UP000823632"/>
    </source>
</evidence>
<dbReference type="Gene3D" id="3.90.950.10">
    <property type="match status" value="1"/>
</dbReference>
<reference evidence="12" key="1">
    <citation type="submission" date="2020-10" db="EMBL/GenBank/DDBJ databases">
        <authorList>
            <person name="Gilroy R."/>
        </authorList>
    </citation>
    <scope>NUCLEOTIDE SEQUENCE</scope>
    <source>
        <strain evidence="12">10192</strain>
    </source>
</reference>
<evidence type="ECO:0000256" key="6">
    <source>
        <dbReference type="ARBA" id="ARBA00022842"/>
    </source>
</evidence>
<dbReference type="GO" id="GO:0000166">
    <property type="term" value="F:nucleotide binding"/>
    <property type="evidence" value="ECO:0007669"/>
    <property type="project" value="UniProtKB-KW"/>
</dbReference>
<proteinExistence type="inferred from homology"/>
<feature type="binding site" evidence="10">
    <location>
        <begin position="145"/>
        <end position="148"/>
    </location>
    <ligand>
        <name>substrate</name>
    </ligand>
</feature>
<dbReference type="CDD" id="cd00515">
    <property type="entry name" value="HAM1"/>
    <property type="match status" value="1"/>
</dbReference>
<feature type="binding site" evidence="10">
    <location>
        <begin position="173"/>
        <end position="174"/>
    </location>
    <ligand>
        <name>substrate</name>
    </ligand>
</feature>
<dbReference type="GO" id="GO:0046872">
    <property type="term" value="F:metal ion binding"/>
    <property type="evidence" value="ECO:0007669"/>
    <property type="project" value="UniProtKB-KW"/>
</dbReference>
<gene>
    <name evidence="12" type="primary">rdgB</name>
    <name evidence="12" type="ORF">IAC76_04675</name>
</gene>
<keyword evidence="6 10" id="KW-0460">Magnesium</keyword>
<feature type="binding site" evidence="10">
    <location>
        <position position="66"/>
    </location>
    <ligand>
        <name>Mg(2+)</name>
        <dbReference type="ChEBI" id="CHEBI:18420"/>
    </ligand>
</feature>
<comment type="cofactor">
    <cofactor evidence="10">
        <name>Mg(2+)</name>
        <dbReference type="ChEBI" id="CHEBI:18420"/>
    </cofactor>
    <text evidence="10">Binds 1 Mg(2+) ion per subunit.</text>
</comment>
<evidence type="ECO:0000256" key="2">
    <source>
        <dbReference type="ARBA" id="ARBA00011738"/>
    </source>
</evidence>
<dbReference type="AlphaFoldDB" id="A0A9D9DNM2"/>
<protein>
    <recommendedName>
        <fullName evidence="10">dITP/XTP pyrophosphatase</fullName>
        <ecNumber evidence="10">3.6.1.66</ecNumber>
    </recommendedName>
    <alternativeName>
        <fullName evidence="10">Non-canonical purine NTP pyrophosphatase</fullName>
    </alternativeName>
    <alternativeName>
        <fullName evidence="10">Non-standard purine NTP pyrophosphatase</fullName>
    </alternativeName>
    <alternativeName>
        <fullName evidence="10">Nucleoside-triphosphate diphosphatase</fullName>
    </alternativeName>
    <alternativeName>
        <fullName evidence="10">Nucleoside-triphosphate pyrophosphatase</fullName>
        <shortName evidence="10">NTPase</shortName>
    </alternativeName>
</protein>
<dbReference type="PANTHER" id="PTHR11067:SF9">
    <property type="entry name" value="INOSINE TRIPHOSPHATE PYROPHOSPHATASE"/>
    <property type="match status" value="1"/>
</dbReference>
<evidence type="ECO:0000256" key="3">
    <source>
        <dbReference type="ARBA" id="ARBA00022723"/>
    </source>
</evidence>
<evidence type="ECO:0000256" key="5">
    <source>
        <dbReference type="ARBA" id="ARBA00022801"/>
    </source>
</evidence>
<dbReference type="GO" id="GO:0009146">
    <property type="term" value="P:purine nucleoside triphosphate catabolic process"/>
    <property type="evidence" value="ECO:0007669"/>
    <property type="project" value="UniProtKB-UniRule"/>
</dbReference>
<comment type="catalytic activity">
    <reaction evidence="8 10">
        <text>dITP + H2O = dIMP + diphosphate + H(+)</text>
        <dbReference type="Rhea" id="RHEA:28342"/>
        <dbReference type="ChEBI" id="CHEBI:15377"/>
        <dbReference type="ChEBI" id="CHEBI:15378"/>
        <dbReference type="ChEBI" id="CHEBI:33019"/>
        <dbReference type="ChEBI" id="CHEBI:61194"/>
        <dbReference type="ChEBI" id="CHEBI:61382"/>
        <dbReference type="EC" id="3.6.1.66"/>
    </reaction>
</comment>
<keyword evidence="7 10" id="KW-0546">Nucleotide metabolism</keyword>
<dbReference type="NCBIfam" id="TIGR00042">
    <property type="entry name" value="RdgB/HAM1 family non-canonical purine NTP pyrophosphatase"/>
    <property type="match status" value="1"/>
</dbReference>
<comment type="caution">
    <text evidence="10">Lacks conserved residue(s) required for the propagation of feature annotation.</text>
</comment>
<evidence type="ECO:0000256" key="4">
    <source>
        <dbReference type="ARBA" id="ARBA00022741"/>
    </source>
</evidence>
<evidence type="ECO:0000256" key="1">
    <source>
        <dbReference type="ARBA" id="ARBA00008023"/>
    </source>
</evidence>
<comment type="similarity">
    <text evidence="1 10 11">Belongs to the HAM1 NTPase family.</text>
</comment>
<evidence type="ECO:0000256" key="9">
    <source>
        <dbReference type="ARBA" id="ARBA00052017"/>
    </source>
</evidence>
<keyword evidence="5 10" id="KW-0378">Hydrolase</keyword>
<dbReference type="GO" id="GO:0036220">
    <property type="term" value="F:ITP diphosphatase activity"/>
    <property type="evidence" value="ECO:0007669"/>
    <property type="project" value="UniProtKB-UniRule"/>
</dbReference>
<dbReference type="HAMAP" id="MF_01405">
    <property type="entry name" value="Non_canon_purine_NTPase"/>
    <property type="match status" value="1"/>
</dbReference>
<dbReference type="Pfam" id="PF01725">
    <property type="entry name" value="Ham1p_like"/>
    <property type="match status" value="1"/>
</dbReference>
<dbReference type="InterPro" id="IPR020922">
    <property type="entry name" value="dITP/XTP_pyrophosphatase"/>
</dbReference>
<comment type="subunit">
    <text evidence="2 10">Homodimer.</text>
</comment>
<feature type="active site" description="Proton acceptor" evidence="10">
    <location>
        <position position="66"/>
    </location>
</feature>
<dbReference type="PANTHER" id="PTHR11067">
    <property type="entry name" value="INOSINE TRIPHOSPHATE PYROPHOSPHATASE/HAM1 PROTEIN"/>
    <property type="match status" value="1"/>
</dbReference>
<comment type="caution">
    <text evidence="12">The sequence shown here is derived from an EMBL/GenBank/DDBJ whole genome shotgun (WGS) entry which is preliminary data.</text>
</comment>
<feature type="binding site" evidence="10">
    <location>
        <position position="168"/>
    </location>
    <ligand>
        <name>substrate</name>
    </ligand>
</feature>
<evidence type="ECO:0000313" key="12">
    <source>
        <dbReference type="EMBL" id="MBO8430661.1"/>
    </source>
</evidence>
<dbReference type="GO" id="GO:0017111">
    <property type="term" value="F:ribonucleoside triphosphate phosphatase activity"/>
    <property type="evidence" value="ECO:0007669"/>
    <property type="project" value="InterPro"/>
</dbReference>
<dbReference type="EC" id="3.6.1.66" evidence="10"/>
<comment type="catalytic activity">
    <reaction evidence="10">
        <text>ITP + H2O = IMP + diphosphate + H(+)</text>
        <dbReference type="Rhea" id="RHEA:29399"/>
        <dbReference type="ChEBI" id="CHEBI:15377"/>
        <dbReference type="ChEBI" id="CHEBI:15378"/>
        <dbReference type="ChEBI" id="CHEBI:33019"/>
        <dbReference type="ChEBI" id="CHEBI:58053"/>
        <dbReference type="ChEBI" id="CHEBI:61402"/>
        <dbReference type="EC" id="3.6.1.66"/>
    </reaction>
</comment>
<dbReference type="InterPro" id="IPR002637">
    <property type="entry name" value="RdgB/HAM1"/>
</dbReference>
<evidence type="ECO:0000256" key="11">
    <source>
        <dbReference type="RuleBase" id="RU003781"/>
    </source>
</evidence>
<dbReference type="GO" id="GO:0035870">
    <property type="term" value="F:dITP diphosphatase activity"/>
    <property type="evidence" value="ECO:0007669"/>
    <property type="project" value="UniProtKB-UniRule"/>
</dbReference>
<evidence type="ECO:0000256" key="7">
    <source>
        <dbReference type="ARBA" id="ARBA00023080"/>
    </source>
</evidence>